<keyword evidence="15 32" id="KW-0053">Apoptosis</keyword>
<evidence type="ECO:0000256" key="19">
    <source>
        <dbReference type="ARBA" id="ARBA00022870"/>
    </source>
</evidence>
<organism evidence="37">
    <name type="scientific">Human immunodeficiency virus type 1</name>
    <name type="common">HIV-1</name>
    <dbReference type="NCBI Taxonomy" id="11676"/>
    <lineage>
        <taxon>Viruses</taxon>
        <taxon>Riboviria</taxon>
        <taxon>Pararnavirae</taxon>
        <taxon>Artverviricota</taxon>
        <taxon>Revtraviricetes</taxon>
        <taxon>Ortervirales</taxon>
        <taxon>Retroviridae</taxon>
        <taxon>Orthoretrovirinae</taxon>
        <taxon>Lentivirus</taxon>
        <taxon>Lentivirus humimdef1</taxon>
    </lineage>
</organism>
<comment type="function">
    <text evidence="32">Envelope glycoprotein gp160: Oligomerizes in the host endoplasmic reticulum into predominantly trimers. In a second time, gp160 transits in the host Golgi, where glycosylation is completed. The precursor is then proteolytically cleaved in the trans-Golgi and thereby activated by cellular furin or furin-like proteases to produce gp120 and gp41.</text>
</comment>
<evidence type="ECO:0000256" key="10">
    <source>
        <dbReference type="ARBA" id="ARBA00022570"/>
    </source>
</evidence>
<comment type="function">
    <text evidence="32">Transmembrane protein gp41: Acts as a class I viral fusion protein. Under the current model, the protein has at least 3 conformational states: pre-fusion native state, pre-hairpin intermediate state, and post-fusion hairpin state. During fusion of viral and target intracellular membranes, the coiled coil regions (heptad repeats) assume a trimer-of-hairpins structure, positioning the fusion peptide in close proximity to the C-terminal region of the ectodomain. The formation of this structure appears to drive apposition and subsequent fusion of viral and target cell membranes. Complete fusion occurs in host cell endosomes and is dynamin-dependent, however some lipid transfer might occur at the plasma membrane. The virus undergoes clathrin-dependent internalization long before endosomal fusion, thus minimizing the surface exposure of conserved viral epitopes during fusion and reducing the efficacy of inhibitors targeting these epitopes. Membranes fusion leads to delivery of the nucleocapsid into the cytoplasm.</text>
</comment>
<feature type="compositionally biased region" description="Basic and acidic residues" evidence="34">
    <location>
        <begin position="724"/>
        <end position="744"/>
    </location>
</feature>
<dbReference type="Gene3D" id="1.10.287.210">
    <property type="match status" value="1"/>
</dbReference>
<name>D7S2K4_HV1</name>
<evidence type="ECO:0000256" key="17">
    <source>
        <dbReference type="ARBA" id="ARBA00022804"/>
    </source>
</evidence>
<feature type="chain" id="PRO_5023389396" description="Transmembrane protein gp41" evidence="32">
    <location>
        <begin position="513"/>
        <end position="865"/>
    </location>
</feature>
<dbReference type="GO" id="GO:0019064">
    <property type="term" value="P:fusion of virus membrane with host plasma membrane"/>
    <property type="evidence" value="ECO:0007669"/>
    <property type="project" value="UniProtKB-UniRule"/>
</dbReference>
<evidence type="ECO:0000256" key="34">
    <source>
        <dbReference type="SAM" id="MobiDB-lite"/>
    </source>
</evidence>
<evidence type="ECO:0000256" key="31">
    <source>
        <dbReference type="ARBA" id="ARBA00023296"/>
    </source>
</evidence>
<keyword evidence="25 32" id="KW-0472">Membrane</keyword>
<dbReference type="GO" id="GO:0039654">
    <property type="term" value="P:fusion of virus membrane with host endosome membrane"/>
    <property type="evidence" value="ECO:0007669"/>
    <property type="project" value="UniProtKB-UniRule"/>
</dbReference>
<feature type="transmembrane region" description="Helical" evidence="33">
    <location>
        <begin position="679"/>
        <end position="706"/>
    </location>
</feature>
<evidence type="ECO:0000256" key="22">
    <source>
        <dbReference type="ARBA" id="ARBA00022989"/>
    </source>
</evidence>
<keyword evidence="23 32" id="KW-1039">Host endosome</keyword>
<keyword evidence="7 32" id="KW-1168">Fusion of virus membrane with host membrane</keyword>
<keyword evidence="22 32" id="KW-1133">Transmembrane helix</keyword>
<evidence type="ECO:0000256" key="30">
    <source>
        <dbReference type="ARBA" id="ARBA00023288"/>
    </source>
</evidence>
<feature type="transmembrane region" description="Helical" evidence="33">
    <location>
        <begin position="20"/>
        <end position="41"/>
    </location>
</feature>
<feature type="domain" description="Retroviral envelope protein GP41-like" evidence="36">
    <location>
        <begin position="531"/>
        <end position="722"/>
    </location>
</feature>
<dbReference type="HAMAP" id="MF_04083">
    <property type="entry name" value="HIV_ENV"/>
    <property type="match status" value="1"/>
</dbReference>
<evidence type="ECO:0000256" key="33">
    <source>
        <dbReference type="RuleBase" id="RU363095"/>
    </source>
</evidence>
<feature type="topological domain" description="Cytoplasmic" evidence="32">
    <location>
        <begin position="707"/>
        <end position="865"/>
    </location>
</feature>
<feature type="disulfide bond" evidence="32">
    <location>
        <begin position="240"/>
        <end position="251"/>
    </location>
</feature>
<comment type="function">
    <text evidence="32">Surface protein gp120: Attaches the virus to the host lymphoid cell by binding to the primary receptor CD4. This interaction induces a structural rearrangement creating a high affinity binding site for a chemokine coreceptor like CXCR4 and/or CCR5. Acts as a ligand for CD209/DC-SIGN and CLEC4M/DC-SIGNR, which are respectively found on dendritic cells (DCs), and on endothelial cells of liver sinusoids and lymph node sinuses. These interactions allow capture of viral particles at mucosal surfaces by these cells and subsequent transmission to permissive cells. HIV subverts the migration properties of dendritic cells to gain access to CD4+ T-cells in lymph nodes. Virus transmission to permissive T-cells occurs either in trans (without DCs infection, through viral capture and transmission), or in cis (following DCs productive infection, through the usual CD4-gp120 interaction), thereby inducing a robust infection. In trans infection, bound virions remain infectious over days and it is proposed that they are not degraded, but protected in non-lysosomal acidic organelles within the DCs close to the cell membrane thus contributing to the viral infectious potential during DCs' migration from the periphery to the lymphoid tissues. On arrival at lymphoid tissues, intact virions recycle back to DCs' cell surface allowing virus transmission to CD4+ T-cells.</text>
</comment>
<comment type="miscellaneous">
    <text evidence="32">Inhibitors targeting HIV-1 viral envelope proteins are used as antiretroviral drugs. Attachment of virions to the cell surface via non-specific interactions and CD4 binding can be blocked by inhibitors that include cyanovirin-N, cyclotriazadisulfonamide analogs, PRO 2000, TNX 355 and PRO 542. In addition, BMS 806 can block CD4-induced conformational changes. Env interactions with the coreceptor molecules can be targeted by CCR5 antagonists including SCH-D, maraviroc (UK 427857) and aplaviroc (GW 873140), and the CXCR4 antagonist AMD 070. Fusion of viral and cellular membranes can be inhibited by peptides such as enfuvirtide and tifuvirtide (T 1249). Resistance to inhibitors associated with mutations in Env are observed. Most of the time, single mutations confer only a modest reduction in drug susceptibility. Combination of several mutations is usually required to develop a high-level drug resistance.</text>
</comment>
<dbReference type="InterPro" id="IPR037527">
    <property type="entry name" value="Gp160"/>
</dbReference>
<keyword evidence="31 32" id="KW-1160">Virus entry into host cell</keyword>
<dbReference type="FunFam" id="2.170.40.20:FF:000004">
    <property type="entry name" value="Envelope glycoprotein gp160"/>
    <property type="match status" value="1"/>
</dbReference>
<evidence type="ECO:0000256" key="13">
    <source>
        <dbReference type="ARBA" id="ARBA00022685"/>
    </source>
</evidence>
<evidence type="ECO:0000313" key="37">
    <source>
        <dbReference type="EMBL" id="ADI62630.1"/>
    </source>
</evidence>
<evidence type="ECO:0000256" key="29">
    <source>
        <dbReference type="ARBA" id="ARBA00023280"/>
    </source>
</evidence>
<evidence type="ECO:0000256" key="26">
    <source>
        <dbReference type="ARBA" id="ARBA00023139"/>
    </source>
</evidence>
<dbReference type="Pfam" id="PF00517">
    <property type="entry name" value="GP41"/>
    <property type="match status" value="1"/>
</dbReference>
<organismHost>
    <name type="scientific">Homo sapiens</name>
    <name type="common">Human</name>
    <dbReference type="NCBI Taxonomy" id="9606"/>
</organismHost>
<keyword evidence="12 32" id="KW-1162">Viral penetration into host cytoplasm</keyword>
<evidence type="ECO:0000256" key="1">
    <source>
        <dbReference type="ARBA" id="ARBA00004402"/>
    </source>
</evidence>
<dbReference type="GO" id="GO:0019031">
    <property type="term" value="C:viral envelope"/>
    <property type="evidence" value="ECO:0007669"/>
    <property type="project" value="UniProtKB-KW"/>
</dbReference>
<dbReference type="Gene3D" id="2.170.40.20">
    <property type="entry name" value="Human immunodeficiency virus 1, Gp160, envelope glycoprotein"/>
    <property type="match status" value="2"/>
</dbReference>
<evidence type="ECO:0000256" key="7">
    <source>
        <dbReference type="ARBA" id="ARBA00022506"/>
    </source>
</evidence>
<feature type="region of interest" description="Fusion peptide" evidence="32">
    <location>
        <begin position="513"/>
        <end position="533"/>
    </location>
</feature>
<dbReference type="GO" id="GO:0055036">
    <property type="term" value="C:virion membrane"/>
    <property type="evidence" value="ECO:0007669"/>
    <property type="project" value="UniProtKB-SubCell"/>
</dbReference>
<feature type="site" description="Cleavage; by host furin" evidence="32">
    <location>
        <begin position="512"/>
        <end position="513"/>
    </location>
</feature>
<keyword evidence="13 32" id="KW-0165">Cleavage on pair of basic residues</keyword>
<dbReference type="InterPro" id="IPR036377">
    <property type="entry name" value="Gp120_core_sf"/>
</dbReference>
<dbReference type="FunFam" id="1.20.5.490:FF:000001">
    <property type="entry name" value="Envelope glycoprotein gp160"/>
    <property type="match status" value="1"/>
</dbReference>
<keyword evidence="9 32" id="KW-1032">Host cell membrane</keyword>
<dbReference type="GO" id="GO:0052031">
    <property type="term" value="P:symbiont-mediated perturbation of host defense response"/>
    <property type="evidence" value="ECO:0007669"/>
    <property type="project" value="UniProtKB-UniRule"/>
</dbReference>
<reference evidence="37" key="1">
    <citation type="journal article" date="2010" name="PLoS Comput. Biol.">
        <title>Genetic signatures in the envelope glycoproteins of HIV-1 that associate with broadly neutralizing antibodies.</title>
        <authorList>
            <person name="Gnanakaran S."/>
            <person name="Daniels M.G."/>
            <person name="Bhattacharya T."/>
            <person name="Lapedes A.S."/>
            <person name="Sethi A."/>
            <person name="Li M."/>
            <person name="Tang H."/>
            <person name="Greene K."/>
            <person name="Gao H."/>
            <person name="Haynes B.F."/>
            <person name="Cohen M.S."/>
            <person name="Shaw G.M."/>
            <person name="Seaman M.S."/>
            <person name="Kumar A."/>
            <person name="Gao F."/>
            <person name="Montefiori D.C."/>
            <person name="Korber B."/>
        </authorList>
    </citation>
    <scope>NUCLEOTIDE SEQUENCE</scope>
    <source>
        <strain evidence="37">KSS-0514.13</strain>
    </source>
</reference>
<keyword evidence="27 32" id="KW-1015">Disulfide bond</keyword>
<evidence type="ECO:0000259" key="35">
    <source>
        <dbReference type="Pfam" id="PF00516"/>
    </source>
</evidence>
<evidence type="ECO:0000256" key="2">
    <source>
        <dbReference type="ARBA" id="ARBA00004433"/>
    </source>
</evidence>
<proteinExistence type="inferred from homology"/>
<keyword evidence="20 32" id="KW-0261">Viral envelope protein</keyword>
<evidence type="ECO:0000256" key="8">
    <source>
        <dbReference type="ARBA" id="ARBA00022510"/>
    </source>
</evidence>
<evidence type="ECO:0000259" key="36">
    <source>
        <dbReference type="Pfam" id="PF00517"/>
    </source>
</evidence>
<comment type="PTM">
    <text evidence="32">Specific enzymatic cleavages in vivo yield mature proteins. Envelope glycoproteins are synthesized as a inactive precursor that is heavily N-glycosylated and processed likely by host cell furin in the Golgi to yield the mature SU and TM proteins. The cleavage site between SU and TM requires the minimal sequence [KR]-X-[KR]-R. About 2 of the 9 disulfide bonds of gp41 are reduced by P4HB/PDI, following binding to CD4 receptor.</text>
</comment>
<comment type="domain">
    <text evidence="32">Some of the most genetically diverse regions of the viral genome are present in Env. They are called variable regions 1 through 5 (V1 through V5). Coreceptor usage of gp120 is determined mainly by the primary structure of the third variable region (V3) in the outer domain of gp120. The sequence of V3 determines which coreceptor, CCR5 and/or CXCR4 (corresponding to R5/macrophage, X4/T cell and R5X4/T cell and macrophage tropism), is used to trigger the fusion potential of the Env complex, and hence which cells the virus can infect. Binding to CCR5 involves a region adjacent in addition to V3.</text>
</comment>
<dbReference type="SUPFAM" id="SSF58069">
    <property type="entry name" value="Virus ectodomain"/>
    <property type="match status" value="1"/>
</dbReference>
<dbReference type="GO" id="GO:0019082">
    <property type="term" value="P:viral protein processing"/>
    <property type="evidence" value="ECO:0007669"/>
    <property type="project" value="UniProtKB-UniRule"/>
</dbReference>
<keyword evidence="8 32" id="KW-1170">Fusion of virus membrane with host endosomal membrane</keyword>
<feature type="region of interest" description="Disordered" evidence="34">
    <location>
        <begin position="717"/>
        <end position="744"/>
    </location>
</feature>
<evidence type="ECO:0000256" key="4">
    <source>
        <dbReference type="ARBA" id="ARBA00004563"/>
    </source>
</evidence>
<feature type="region of interest" description="Immunosuppression" evidence="32">
    <location>
        <begin position="575"/>
        <end position="593"/>
    </location>
</feature>
<comment type="similarity">
    <text evidence="32">Belongs to the HIV-1 env protein family.</text>
</comment>
<comment type="domain">
    <text evidence="32 33">The 17 amino acids long immunosuppressive region is present in many retroviral envelope proteins. Synthetic peptides derived from this relatively conserved sequence inhibit immune function in vitro and in vivo.</text>
</comment>
<evidence type="ECO:0000256" key="3">
    <source>
        <dbReference type="ARBA" id="ARBA00004505"/>
    </source>
</evidence>
<keyword evidence="29 32" id="KW-0899">Viral immunoevasion</keyword>
<evidence type="ECO:0000256" key="25">
    <source>
        <dbReference type="ARBA" id="ARBA00023136"/>
    </source>
</evidence>
<feature type="lipid moiety-binding region" description="S-palmitoyl cysteine; by host" evidence="32">
    <location>
        <position position="766"/>
    </location>
</feature>
<evidence type="ECO:0000256" key="23">
    <source>
        <dbReference type="ARBA" id="ARBA00023046"/>
    </source>
</evidence>
<keyword evidence="21 32" id="KW-1164">Virus endocytosis by host</keyword>
<comment type="caution">
    <text evidence="32 33">Lacks conserved residue(s) required for the propagation of feature annotation.</text>
</comment>
<dbReference type="Gene3D" id="1.20.5.490">
    <property type="entry name" value="Single helix bin"/>
    <property type="match status" value="1"/>
</dbReference>
<dbReference type="GO" id="GO:0016020">
    <property type="term" value="C:membrane"/>
    <property type="evidence" value="ECO:0007669"/>
    <property type="project" value="UniProtKB-UniRule"/>
</dbReference>
<keyword evidence="16 32" id="KW-0732">Signal</keyword>
<protein>
    <recommendedName>
        <fullName evidence="32">Envelope glycoprotein gp160</fullName>
    </recommendedName>
    <alternativeName>
        <fullName evidence="32">Env polyprotein</fullName>
    </alternativeName>
    <component>
        <recommendedName>
            <fullName evidence="32">Surface protein gp120</fullName>
            <shortName evidence="32">SU</shortName>
        </recommendedName>
        <alternativeName>
            <fullName evidence="32">Glycoprotein 120</fullName>
            <shortName evidence="32">gp120</shortName>
        </alternativeName>
    </component>
    <component>
        <recommendedName>
            <fullName evidence="32">Transmembrane protein gp41</fullName>
            <shortName evidence="32">TM</shortName>
        </recommendedName>
        <alternativeName>
            <fullName evidence="32">Glycoprotein 41</fullName>
            <shortName evidence="32">gp41</shortName>
        </alternativeName>
    </component>
</protein>
<dbReference type="GO" id="GO:1903908">
    <property type="term" value="P:positive regulation of plasma membrane raft polarization"/>
    <property type="evidence" value="ECO:0007669"/>
    <property type="project" value="UniProtKB-UniRule"/>
</dbReference>
<comment type="subcellular location">
    <molecule>Surface protein gp120</molecule>
    <subcellularLocation>
        <location evidence="32">Virion membrane</location>
        <topology evidence="32">Peripheral membrane protein</topology>
    </subcellularLocation>
    <subcellularLocation>
        <location evidence="32">Host cell membrane</location>
        <topology evidence="32">Peripheral membrane protein</topology>
    </subcellularLocation>
    <subcellularLocation>
        <location evidence="32">Host endosome membrane</location>
        <topology evidence="32">Single-pass type I membrane protein</topology>
    </subcellularLocation>
    <text evidence="32">The surface protein is not anchored to the viral envelope, but associates with the extravirion surface through its binding to TM. It is probably concentrated at the site of budding and incorporated into the virions possibly by contacts between the cytoplasmic tail of Env and the N-terminus of Gag.</text>
</comment>
<feature type="short sequence motif" description="YXXL motif; contains endocytosis signal" evidence="32">
    <location>
        <begin position="713"/>
        <end position="716"/>
    </location>
</feature>
<evidence type="ECO:0000256" key="20">
    <source>
        <dbReference type="ARBA" id="ARBA00022879"/>
    </source>
</evidence>
<feature type="coiled-coil region" evidence="32">
    <location>
        <begin position="634"/>
        <end position="668"/>
    </location>
</feature>
<keyword evidence="10 32" id="KW-1165">Clathrin-mediated endocytosis of virus by host</keyword>
<evidence type="ECO:0000256" key="6">
    <source>
        <dbReference type="ARBA" id="ARBA00004650"/>
    </source>
</evidence>
<comment type="subcellular location">
    <molecule>Transmembrane protein gp41</molecule>
    <subcellularLocation>
        <location evidence="32">Virion membrane</location>
        <topology evidence="32">Single-pass type I membrane protein</topology>
    </subcellularLocation>
    <subcellularLocation>
        <location evidence="32">Host cell membrane</location>
        <topology evidence="32">Single-pass type I membrane protein</topology>
    </subcellularLocation>
    <subcellularLocation>
        <location evidence="32">Host endosome membrane</location>
        <topology evidence="32">Single-pass type I membrane protein</topology>
    </subcellularLocation>
    <text evidence="32">It is probably concentrated at the site of budding and incorporated into the virions possibly by contacts between the cytoplasmic tail of Env and the N-terminus of Gag.</text>
</comment>
<comment type="domain">
    <text evidence="32">The YXXL motif is involved in determining the exact site of viral release at the surface of infected mononuclear cells and promotes endocytosis. YXXL and di-leucine endocytosis motifs interact directly or indirectly with the clathrin adapter complexes, opperate independently, and their activities are not additive.</text>
</comment>
<keyword evidence="28 32" id="KW-0325">Glycoprotein</keyword>
<evidence type="ECO:0000256" key="21">
    <source>
        <dbReference type="ARBA" id="ARBA00022890"/>
    </source>
</evidence>
<dbReference type="EMBL" id="HM215429">
    <property type="protein sequence ID" value="ADI62630.1"/>
    <property type="molecule type" value="Genomic_DNA"/>
</dbReference>
<dbReference type="FunFam" id="1.10.287.210:FF:000001">
    <property type="entry name" value="Envelope glycoprotein gp160"/>
    <property type="match status" value="1"/>
</dbReference>
<accession>D7S2K4</accession>
<dbReference type="GO" id="GO:0044175">
    <property type="term" value="C:host cell endosome membrane"/>
    <property type="evidence" value="ECO:0007669"/>
    <property type="project" value="UniProtKB-SubCell"/>
</dbReference>
<evidence type="ECO:0000256" key="32">
    <source>
        <dbReference type="HAMAP-Rule" id="MF_04083"/>
    </source>
</evidence>
<comment type="miscellaneous">
    <text evidence="32">HIV-1 lineages are divided in three main groups, M (for Major), O (for Outlier), and N (for New, or Non-M, Non-O). The vast majority of strains found worldwide belong to the group M. Group O seems to be endemic to and largely confined to Cameroon and neighboring countries in West Central Africa, where these viruses represent a small minority of HIV-1 strains. The group N is represented by a limited number of isolates from Cameroonian persons. The group M is further subdivided in 9 clades or subtypes (A to D, F to H, J and K).</text>
</comment>
<dbReference type="CDD" id="cd09909">
    <property type="entry name" value="HIV-1-like_HR1-HR2"/>
    <property type="match status" value="1"/>
</dbReference>
<sequence length="865" mass="98522">MRVRETQMNWPNLWRWGTLILGLVIICSASNNLWVTVYYGVPVWRDADTTLFCASDAKAHETEVHNIWATHACVPTDPNPQEIYLENVTENFNMWKNNMVEQMQEDVISLWDQSLKPCVKLTPLCVTLNCTDAKLTNFTDKNDAITIGGAKFTIGNVTDEVRNCSFNMTTELRDKQKQVHALFYKLDLVRSGGENNSSNSSEYILIHCNTSVIKQACPKISFDPIPIHYCTPAGYAILKCNDKKFNGTGPCKNVSSVQCTHGIKPVVSTQLLLNGSLAEEEIIIRSENITNNAKTIIVHLNTSIEINCTRPSNNKRTRMTMGPGHVFYKTGEIRGDIKKAYCIIDGTKWNQTLEQVKKKLREHFINKTIIFEPPPPGGDLEVTMHHFNCRGEFFYCDTTRLFNETDTKRKNETMIIPCKIRQIVRMWQRTGQAMYAPPIDGLIRCNSSITGILLTRDGGANNMNNTEIFRPGGGNIKDNWRSELYKYKVVEIEPLGIAPTKAKRRVVEREKRAVGIGALIFGFLGAAGSTMGAASITLTVQARQLLSGIVQQQSNLLRAIEAQQHMLQLTVWGIKQLQARVLAVERYLRDQQFLGLWGCSGKVICTTAVPWNATWSNKSYEDIWNNMTWTEWEREISNYTNQIYAILTESQNQQDKNEKDLLALDQWASLWNWFSITNWLWYIKIFIMIVGGLIGLRIIFAVLSIVNRVRQGYSPLSFQTPTHHQREQPDRPERIEERGGEQGSDRSVRLVSGFLALVWEDLRSLCLFSYHRLRDFSLIVARTVELLGHSSLKGLRRGWEGLKYLGNLLFYWGQELKISAVSLLNATAIAVAGWTDRVIEVAQRAWRAIIHIPRRIRQGLERALV</sequence>
<evidence type="ECO:0000256" key="28">
    <source>
        <dbReference type="ARBA" id="ARBA00023180"/>
    </source>
</evidence>
<comment type="PTM">
    <text evidence="32">Palmitoylation of the transmembrane protein and of Env polyprotein (prior to its proteolytic cleavage) is essential for their association with host cell membrane lipid rafts. Palmitoylation is therefore required for envelope trafficking to classical lipid rafts, but not for viral replication.</text>
</comment>
<dbReference type="InterPro" id="IPR000777">
    <property type="entry name" value="HIV1_Gp120"/>
</dbReference>
<dbReference type="GO" id="GO:0005198">
    <property type="term" value="F:structural molecule activity"/>
    <property type="evidence" value="ECO:0007669"/>
    <property type="project" value="UniProtKB-UniRule"/>
</dbReference>
<dbReference type="GO" id="GO:0075512">
    <property type="term" value="P:clathrin-dependent endocytosis of virus by host cell"/>
    <property type="evidence" value="ECO:0007669"/>
    <property type="project" value="UniProtKB-UniRule"/>
</dbReference>
<evidence type="ECO:0000256" key="14">
    <source>
        <dbReference type="ARBA" id="ARBA00022692"/>
    </source>
</evidence>
<evidence type="ECO:0000256" key="24">
    <source>
        <dbReference type="ARBA" id="ARBA00023054"/>
    </source>
</evidence>
<dbReference type="Pfam" id="PF00516">
    <property type="entry name" value="GP120"/>
    <property type="match status" value="1"/>
</dbReference>
<feature type="disulfide bond" evidence="32">
    <location>
        <begin position="53"/>
        <end position="73"/>
    </location>
</feature>
<evidence type="ECO:0000256" key="27">
    <source>
        <dbReference type="ARBA" id="ARBA00023157"/>
    </source>
</evidence>
<evidence type="ECO:0000256" key="18">
    <source>
        <dbReference type="ARBA" id="ARBA00022844"/>
    </source>
</evidence>
<evidence type="ECO:0000256" key="16">
    <source>
        <dbReference type="ARBA" id="ARBA00022729"/>
    </source>
</evidence>
<keyword evidence="11 32" id="KW-0945">Host-virus interaction</keyword>
<dbReference type="GO" id="GO:0020002">
    <property type="term" value="C:host cell plasma membrane"/>
    <property type="evidence" value="ECO:0007669"/>
    <property type="project" value="UniProtKB-SubCell"/>
</dbReference>
<dbReference type="FunFam" id="2.170.40.20:FF:000003">
    <property type="entry name" value="Envelope glycoprotein gp160"/>
    <property type="match status" value="1"/>
</dbReference>
<feature type="chain" id="PRO_5023389395" description="Envelope glycoprotein gp160" evidence="32">
    <location>
        <begin position="32"/>
        <end position="865"/>
    </location>
</feature>
<comment type="domain">
    <text evidence="32">The CD4-binding region is targeted by the antibody b12.</text>
</comment>
<dbReference type="SUPFAM" id="SSF56502">
    <property type="entry name" value="gp120 core"/>
    <property type="match status" value="2"/>
</dbReference>
<comment type="subunit">
    <text evidence="32">The mature envelope protein (Env) consists of a homotrimer of non-covalently associated gp120-gp41 heterodimers. The resulting complex protrudes from the virus surface as a spike. There seems to be as few as 10 spikes on the average virion. Surface protein gp120 interacts with host CD4, CCR5 and CXCR4. Gp120 also interacts with the C-type lectins CD209/DC-SIGN and CLEC4M/DC-SIGNR (collectively referred to as DC-SIGN(R)). Gp120 and gp41 interact with GalCer. Gp120 interacts with host ITGA4/ITGB7 complex; on CD4+ T-cells, this interaction results in rapid activation of integrin ITGAL/LFA-1, which facilitates efficient cell-to-cell spreading of HIV-1. Gp120 interacts with cell-associated heparan sulfate; this interaction increases virus infectivity on permissive cells and may be involved in infection of CD4- cells.</text>
</comment>
<keyword evidence="17 32" id="KW-1161">Viral attachment to host cell</keyword>
<dbReference type="GO" id="GO:1903911">
    <property type="term" value="P:positive regulation of receptor clustering"/>
    <property type="evidence" value="ECO:0007669"/>
    <property type="project" value="UniProtKB-UniRule"/>
</dbReference>
<comment type="subcellular location">
    <subcellularLocation>
        <location evidence="3">Host cell membrane</location>
        <topology evidence="3">Peripheral membrane protein</topology>
    </subcellularLocation>
    <subcellularLocation>
        <location evidence="1">Host cell membrane</location>
        <topology evidence="1">Single-pass type I membrane protein</topology>
    </subcellularLocation>
    <subcellularLocation>
        <location evidence="2">Host endosome membrane</location>
        <topology evidence="2">Peripheral membrane protein</topology>
    </subcellularLocation>
    <subcellularLocation>
        <location evidence="5">Host endosome membrane</location>
        <topology evidence="5">Single-pass type I membrane protein</topology>
    </subcellularLocation>
    <subcellularLocation>
        <location evidence="6">Virion membrane</location>
        <topology evidence="6">Peripheral membrane protein</topology>
    </subcellularLocation>
    <subcellularLocation>
        <location evidence="4">Virion membrane</location>
        <topology evidence="4">Single-pass type I membrane protein</topology>
    </subcellularLocation>
</comment>
<feature type="region of interest" description="MPER; binding to GalCer" evidence="32">
    <location>
        <begin position="663"/>
        <end position="684"/>
    </location>
</feature>
<keyword evidence="26 32" id="KW-0564">Palmitate</keyword>
<dbReference type="GO" id="GO:0019062">
    <property type="term" value="P:virion attachment to host cell"/>
    <property type="evidence" value="ECO:0007669"/>
    <property type="project" value="UniProtKB-UniRule"/>
</dbReference>
<evidence type="ECO:0000256" key="12">
    <source>
        <dbReference type="ARBA" id="ARBA00022595"/>
    </source>
</evidence>
<dbReference type="InterPro" id="IPR000328">
    <property type="entry name" value="GP41-like"/>
</dbReference>
<gene>
    <name evidence="32 37" type="primary">env</name>
</gene>
<keyword evidence="19 32" id="KW-1043">Host membrane</keyword>
<feature type="transmembrane region" description="Helical" evidence="33">
    <location>
        <begin position="513"/>
        <end position="536"/>
    </location>
</feature>
<evidence type="ECO:0000256" key="15">
    <source>
        <dbReference type="ARBA" id="ARBA00022703"/>
    </source>
</evidence>
<evidence type="ECO:0000256" key="9">
    <source>
        <dbReference type="ARBA" id="ARBA00022511"/>
    </source>
</evidence>
<keyword evidence="18 32" id="KW-0946">Virion</keyword>
<evidence type="ECO:0000256" key="11">
    <source>
        <dbReference type="ARBA" id="ARBA00022581"/>
    </source>
</evidence>
<keyword evidence="24 32" id="KW-0175">Coiled coil</keyword>
<keyword evidence="14 32" id="KW-0812">Transmembrane</keyword>
<keyword evidence="30 32" id="KW-0449">Lipoprotein</keyword>
<comment type="PTM">
    <text evidence="32">Highly glycosylated by host. The high number of glycan on the protein is reffered to as 'glycan shield' because it contributes to hide protein sequence from adaptive immune system.</text>
</comment>
<feature type="disulfide bond" evidence="32">
    <location>
        <begin position="230"/>
        <end position="259"/>
    </location>
</feature>
<evidence type="ECO:0000256" key="5">
    <source>
        <dbReference type="ARBA" id="ARBA00004578"/>
    </source>
</evidence>
<feature type="disulfide bond" evidence="32">
    <location>
        <begin position="599"/>
        <end position="605"/>
    </location>
</feature>
<feature type="domain" description="Human immunodeficiency virus 1 envelope glycoprotein Gp120" evidence="35">
    <location>
        <begin position="33"/>
        <end position="512"/>
    </location>
</feature>
<comment type="domain">
    <text evidence="32">The membrane proximal external region (MPER) present in gp41 is a tryptophan-rich region recognized by the antibodies 2F5, Z13, and 4E10. MPER seems to play a role in fusion.</text>
</comment>